<reference evidence="1 2" key="1">
    <citation type="submission" date="2020-11" db="EMBL/GenBank/DDBJ databases">
        <title>genome sequence of strain KACC 18849.</title>
        <authorList>
            <person name="Gao J."/>
            <person name="Zhang X."/>
        </authorList>
    </citation>
    <scope>NUCLEOTIDE SEQUENCE [LARGE SCALE GENOMIC DNA]</scope>
    <source>
        <strain evidence="1 2">KACC 18849</strain>
    </source>
</reference>
<evidence type="ECO:0000313" key="1">
    <source>
        <dbReference type="EMBL" id="MBI1686447.1"/>
    </source>
</evidence>
<comment type="caution">
    <text evidence="1">The sequence shown here is derived from an EMBL/GenBank/DDBJ whole genome shotgun (WGS) entry which is preliminary data.</text>
</comment>
<dbReference type="Proteomes" id="UP000639859">
    <property type="component" value="Unassembled WGS sequence"/>
</dbReference>
<keyword evidence="2" id="KW-1185">Reference proteome</keyword>
<dbReference type="EMBL" id="JADWOX010000022">
    <property type="protein sequence ID" value="MBI1686447.1"/>
    <property type="molecule type" value="Genomic_DNA"/>
</dbReference>
<sequence length="178" mass="19934">MSIEKIILGLPEKSAADRKAMRDNAIRLADTGSEAQRAQAQQLLAALDGREEDERKTLFARLKDAPVGQRVLEAFKAVPMTENERKTIQALLDNPGSTSTELSRACGHDSMIWQMHFGNLCKDRQDRLWPAEIAEHRDAPFFSGILADIDEKNRFTMKPEVAEAFAVLGLRGRKRVST</sequence>
<organism evidence="1 2">
    <name type="scientific">Caulobacter hibisci</name>
    <dbReference type="NCBI Taxonomy" id="2035993"/>
    <lineage>
        <taxon>Bacteria</taxon>
        <taxon>Pseudomonadati</taxon>
        <taxon>Pseudomonadota</taxon>
        <taxon>Alphaproteobacteria</taxon>
        <taxon>Caulobacterales</taxon>
        <taxon>Caulobacteraceae</taxon>
        <taxon>Caulobacter</taxon>
    </lineage>
</organism>
<gene>
    <name evidence="1" type="ORF">I4Q42_22490</name>
</gene>
<proteinExistence type="predicted"/>
<accession>A0ABS0T3I3</accession>
<protein>
    <submittedName>
        <fullName evidence="1">Uncharacterized protein</fullName>
    </submittedName>
</protein>
<name>A0ABS0T3I3_9CAUL</name>
<evidence type="ECO:0000313" key="2">
    <source>
        <dbReference type="Proteomes" id="UP000639859"/>
    </source>
</evidence>
<dbReference type="RefSeq" id="WP_198578336.1">
    <property type="nucleotide sequence ID" value="NZ_JADWOX010000022.1"/>
</dbReference>